<evidence type="ECO:0000256" key="1">
    <source>
        <dbReference type="SAM" id="MobiDB-lite"/>
    </source>
</evidence>
<name>A0ABD2QBI1_9PLAT</name>
<dbReference type="AlphaFoldDB" id="A0ABD2QBI1"/>
<evidence type="ECO:0000313" key="2">
    <source>
        <dbReference type="EMBL" id="KAL3316906.1"/>
    </source>
</evidence>
<feature type="non-terminal residue" evidence="2">
    <location>
        <position position="1"/>
    </location>
</feature>
<reference evidence="2 3" key="1">
    <citation type="submission" date="2024-11" db="EMBL/GenBank/DDBJ databases">
        <title>Adaptive evolution of stress response genes in parasites aligns with host niche diversity.</title>
        <authorList>
            <person name="Hahn C."/>
            <person name="Resl P."/>
        </authorList>
    </citation>
    <scope>NUCLEOTIDE SEQUENCE [LARGE SCALE GENOMIC DNA]</scope>
    <source>
        <strain evidence="2">EGGRZ-B1_66</strain>
        <tissue evidence="2">Body</tissue>
    </source>
</reference>
<accession>A0ABD2QBI1</accession>
<comment type="caution">
    <text evidence="2">The sequence shown here is derived from an EMBL/GenBank/DDBJ whole genome shotgun (WGS) entry which is preliminary data.</text>
</comment>
<feature type="region of interest" description="Disordered" evidence="1">
    <location>
        <begin position="34"/>
        <end position="61"/>
    </location>
</feature>
<protein>
    <submittedName>
        <fullName evidence="2">Uncharacterized protein</fullName>
    </submittedName>
</protein>
<proteinExistence type="predicted"/>
<feature type="non-terminal residue" evidence="2">
    <location>
        <position position="61"/>
    </location>
</feature>
<sequence length="61" mass="6836">YTGGLNALHEELDCSESSELLYLAPDININRLSRSEESSPMSWDQGAVNTILQNRDQRNSP</sequence>
<evidence type="ECO:0000313" key="3">
    <source>
        <dbReference type="Proteomes" id="UP001626550"/>
    </source>
</evidence>
<gene>
    <name evidence="2" type="ORF">Ciccas_004442</name>
</gene>
<feature type="compositionally biased region" description="Polar residues" evidence="1">
    <location>
        <begin position="38"/>
        <end position="54"/>
    </location>
</feature>
<keyword evidence="3" id="KW-1185">Reference proteome</keyword>
<dbReference type="Proteomes" id="UP001626550">
    <property type="component" value="Unassembled WGS sequence"/>
</dbReference>
<dbReference type="EMBL" id="JBJKFK010000465">
    <property type="protein sequence ID" value="KAL3316906.1"/>
    <property type="molecule type" value="Genomic_DNA"/>
</dbReference>
<organism evidence="2 3">
    <name type="scientific">Cichlidogyrus casuarinus</name>
    <dbReference type="NCBI Taxonomy" id="1844966"/>
    <lineage>
        <taxon>Eukaryota</taxon>
        <taxon>Metazoa</taxon>
        <taxon>Spiralia</taxon>
        <taxon>Lophotrochozoa</taxon>
        <taxon>Platyhelminthes</taxon>
        <taxon>Monogenea</taxon>
        <taxon>Monopisthocotylea</taxon>
        <taxon>Dactylogyridea</taxon>
        <taxon>Ancyrocephalidae</taxon>
        <taxon>Cichlidogyrus</taxon>
    </lineage>
</organism>